<evidence type="ECO:0000313" key="2">
    <source>
        <dbReference type="Proteomes" id="UP001597362"/>
    </source>
</evidence>
<organism evidence="1 2">
    <name type="scientific">Paenibacillus yanchengensis</name>
    <dbReference type="NCBI Taxonomy" id="2035833"/>
    <lineage>
        <taxon>Bacteria</taxon>
        <taxon>Bacillati</taxon>
        <taxon>Bacillota</taxon>
        <taxon>Bacilli</taxon>
        <taxon>Bacillales</taxon>
        <taxon>Paenibacillaceae</taxon>
        <taxon>Paenibacillus</taxon>
    </lineage>
</organism>
<comment type="caution">
    <text evidence="1">The sequence shown here is derived from an EMBL/GenBank/DDBJ whole genome shotgun (WGS) entry which is preliminary data.</text>
</comment>
<accession>A0ABW4YLW7</accession>
<gene>
    <name evidence="1" type="ORF">ACFSJH_12740</name>
</gene>
<dbReference type="RefSeq" id="WP_377772943.1">
    <property type="nucleotide sequence ID" value="NZ_JBHUHO010000031.1"/>
</dbReference>
<protein>
    <submittedName>
        <fullName evidence="1">Uncharacterized protein</fullName>
    </submittedName>
</protein>
<dbReference type="EMBL" id="JBHUHO010000031">
    <property type="protein sequence ID" value="MFD2116592.1"/>
    <property type="molecule type" value="Genomic_DNA"/>
</dbReference>
<reference evidence="2" key="1">
    <citation type="journal article" date="2019" name="Int. J. Syst. Evol. Microbiol.">
        <title>The Global Catalogue of Microorganisms (GCM) 10K type strain sequencing project: providing services to taxonomists for standard genome sequencing and annotation.</title>
        <authorList>
            <consortium name="The Broad Institute Genomics Platform"/>
            <consortium name="The Broad Institute Genome Sequencing Center for Infectious Disease"/>
            <person name="Wu L."/>
            <person name="Ma J."/>
        </authorList>
    </citation>
    <scope>NUCLEOTIDE SEQUENCE [LARGE SCALE GENOMIC DNA]</scope>
    <source>
        <strain evidence="2">GH52</strain>
    </source>
</reference>
<sequence length="91" mass="10567">MKTKVFAVLSAIALFVVIGTAVYAYDASSQVINKFFPANSEASYYTNHHQNMPQRQHMHRQSNMPYNDLEGHYNMHNKVHSSTKYTNRFCH</sequence>
<name>A0ABW4YLW7_9BACL</name>
<evidence type="ECO:0000313" key="1">
    <source>
        <dbReference type="EMBL" id="MFD2116592.1"/>
    </source>
</evidence>
<proteinExistence type="predicted"/>
<keyword evidence="2" id="KW-1185">Reference proteome</keyword>
<dbReference type="Proteomes" id="UP001597362">
    <property type="component" value="Unassembled WGS sequence"/>
</dbReference>